<feature type="domain" description="Tyrosine-protein kinase ephrin type A/B receptor-like" evidence="10">
    <location>
        <begin position="837"/>
        <end position="876"/>
    </location>
</feature>
<dbReference type="GO" id="GO:0005886">
    <property type="term" value="C:plasma membrane"/>
    <property type="evidence" value="ECO:0007669"/>
    <property type="project" value="UniProtKB-SubCell"/>
</dbReference>
<keyword evidence="4" id="KW-0732">Signal</keyword>
<dbReference type="Gene3D" id="3.80.10.10">
    <property type="entry name" value="Ribonuclease Inhibitor"/>
    <property type="match status" value="1"/>
</dbReference>
<dbReference type="AlphaFoldDB" id="F0WUB0"/>
<dbReference type="InterPro" id="IPR009030">
    <property type="entry name" value="Growth_fac_rcpt_cys_sf"/>
</dbReference>
<dbReference type="SUPFAM" id="SSF52058">
    <property type="entry name" value="L domain-like"/>
    <property type="match status" value="1"/>
</dbReference>
<dbReference type="Pfam" id="PF07699">
    <property type="entry name" value="Ephrin_rec_like"/>
    <property type="match status" value="2"/>
</dbReference>
<evidence type="ECO:0000256" key="3">
    <source>
        <dbReference type="ARBA" id="ARBA00022692"/>
    </source>
</evidence>
<keyword evidence="7" id="KW-0675">Receptor</keyword>
<evidence type="ECO:0000256" key="2">
    <source>
        <dbReference type="ARBA" id="ARBA00022475"/>
    </source>
</evidence>
<sequence length="983" mass="109191">MSSSIWNALNAVIDVDGLLKGFQKVSELSTKGVQDTEEHVDDWKLLYPLDDSSLRVLMQLSNCKTQRSTALRTWCMGTETSILDEGDTTLETGNVLCPLHVRTHPCTGRVITPNEIDSEANWTTLREKEFEKLTFLWPWEGIRCDAYTEPTTITHITLPFQDLHCRLEDVSIGQLPALQSLVLRGNRFFGPIPTWLRQMKMLQRIDLADNQLEGSVPRELAENTAIEVINLSGNSLSSPNGRIFHAFAGMRRIRILDLSKNEFKAEVSPSICRNKRLEFLNLADNRFFGELPGCLLLPELISLNVSHNRLEGSLHSIWNRQHPHERVQIIDVSNNNFSKSLPSFSAFPSLRRFNRFTGQLPPLPTPILERGFQALMNDFDDNSFSCFTLSEQRPYTLETLLKSSFSCVCGNGMTIESGDCVSCLRGFYSNSSTDQKCMACPKGTEASRDRSSCDPCKSGTFASTPNATECQPCEPGAFSALPASSQCDACYPGTHSAEDGASCIPCGPGTYSFGKASSCTPCALDTSSTLFGSRECFPIPRQMDSKKHYKSRSTSSEGLKAEWRPLLCPYGMYPLGDWTCELCPAGSFAPEIGIKRCLLAPKGFFVPTKGWTNAIRCFPGTFSNISGAVECKRCPKEARFVNMYGGKACRRVIAGEILEDVEWRSLKIALYGHNASQSTPFYADEGTSLPRSHQANALMKAVHLSLDALGLRNSVLHLRAWGIPCNRIEIECIQAEILVESMSSPKDIPSSTSFLNPTLASRDEKADNVWSILTIPDFALAVQKHFSHEESLAGLIVKSLGVFRSTRAKRCAKGSMWSREKPTAHTAMRQHKAISNFTCFPCPPGYFSGSEGSLTCSKCPEKTFTDHEGSSACQECPNKVNEASTSCLKCDFLSYHCDGFWVDLSILMVLLLFASYKCFIQLFGSFDRHIYRQQAADYQRVLVSNLRVHGHAVPAQYMMQAHLQSATATERFEIAFHTESGDT</sequence>
<evidence type="ECO:0000256" key="4">
    <source>
        <dbReference type="ARBA" id="ARBA00022729"/>
    </source>
</evidence>
<dbReference type="SUPFAM" id="SSF57184">
    <property type="entry name" value="Growth factor receptor domain"/>
    <property type="match status" value="1"/>
</dbReference>
<dbReference type="InterPro" id="IPR001611">
    <property type="entry name" value="Leu-rich_rpt"/>
</dbReference>
<name>F0WUB0_9STRA</name>
<evidence type="ECO:0000256" key="8">
    <source>
        <dbReference type="ARBA" id="ARBA00023180"/>
    </source>
</evidence>
<evidence type="ECO:0000259" key="10">
    <source>
        <dbReference type="Pfam" id="PF07699"/>
    </source>
</evidence>
<evidence type="ECO:0000313" key="12">
    <source>
        <dbReference type="EMBL" id="CCA26514.1"/>
    </source>
</evidence>
<evidence type="ECO:0000256" key="9">
    <source>
        <dbReference type="ARBA" id="ARBA00037847"/>
    </source>
</evidence>
<dbReference type="SMART" id="SM01411">
    <property type="entry name" value="Ephrin_rec_like"/>
    <property type="match status" value="6"/>
</dbReference>
<gene>
    <name evidence="11" type="primary">AlNc14C268G9931</name>
    <name evidence="12" type="synonym">AlNc14C381G11220</name>
    <name evidence="11" type="ORF">ALNC14_111320</name>
    <name evidence="12" type="ORF">ALNC14_126580</name>
</gene>
<dbReference type="HOGENOM" id="CLU_012522_0_0_1"/>
<keyword evidence="2" id="KW-1003">Cell membrane</keyword>
<keyword evidence="8" id="KW-0325">Glycoprotein</keyword>
<dbReference type="EMBL" id="FR824313">
    <property type="protein sequence ID" value="CCA24988.1"/>
    <property type="molecule type" value="Genomic_DNA"/>
</dbReference>
<dbReference type="Gene3D" id="2.10.50.10">
    <property type="entry name" value="Tumor Necrosis Factor Receptor, subunit A, domain 2"/>
    <property type="match status" value="3"/>
</dbReference>
<reference evidence="11" key="1">
    <citation type="journal article" date="2011" name="PLoS Biol.">
        <title>Gene gain and loss during evolution of obligate parasitism in the white rust pathogen of Arabidopsis thaliana.</title>
        <authorList>
            <person name="Kemen E."/>
            <person name="Gardiner A."/>
            <person name="Schultz-Larsen T."/>
            <person name="Kemen A.C."/>
            <person name="Balmuth A.L."/>
            <person name="Robert-Seilaniantz A."/>
            <person name="Bailey K."/>
            <person name="Holub E."/>
            <person name="Studholme D.J."/>
            <person name="Maclean D."/>
            <person name="Jones J.D."/>
        </authorList>
    </citation>
    <scope>NUCLEOTIDE SEQUENCE</scope>
</reference>
<dbReference type="EMBL" id="FR824425">
    <property type="protein sequence ID" value="CCA26514.1"/>
    <property type="molecule type" value="Genomic_DNA"/>
</dbReference>
<keyword evidence="6" id="KW-0472">Membrane</keyword>
<organism evidence="11">
    <name type="scientific">Albugo laibachii Nc14</name>
    <dbReference type="NCBI Taxonomy" id="890382"/>
    <lineage>
        <taxon>Eukaryota</taxon>
        <taxon>Sar</taxon>
        <taxon>Stramenopiles</taxon>
        <taxon>Oomycota</taxon>
        <taxon>Peronosporomycetes</taxon>
        <taxon>Albuginales</taxon>
        <taxon>Albuginaceae</taxon>
        <taxon>Albugo</taxon>
    </lineage>
</organism>
<keyword evidence="3" id="KW-0812">Transmembrane</keyword>
<protein>
    <submittedName>
        <fullName evidence="11">Mastigonemelike protein putative</fullName>
    </submittedName>
</protein>
<evidence type="ECO:0000256" key="6">
    <source>
        <dbReference type="ARBA" id="ARBA00023136"/>
    </source>
</evidence>
<dbReference type="InterPro" id="IPR032675">
    <property type="entry name" value="LRR_dom_sf"/>
</dbReference>
<keyword evidence="5" id="KW-1133">Transmembrane helix</keyword>
<proteinExistence type="predicted"/>
<dbReference type="PANTHER" id="PTHR48052:SF8">
    <property type="entry name" value="LRR RECEPTOR-LIKE SERINE_THREONINE-PROTEIN KINASE FLS2"/>
    <property type="match status" value="1"/>
</dbReference>
<evidence type="ECO:0000256" key="1">
    <source>
        <dbReference type="ARBA" id="ARBA00004236"/>
    </source>
</evidence>
<evidence type="ECO:0000256" key="7">
    <source>
        <dbReference type="ARBA" id="ARBA00023170"/>
    </source>
</evidence>
<evidence type="ECO:0000256" key="5">
    <source>
        <dbReference type="ARBA" id="ARBA00022989"/>
    </source>
</evidence>
<dbReference type="GO" id="GO:0012505">
    <property type="term" value="C:endomembrane system"/>
    <property type="evidence" value="ECO:0007669"/>
    <property type="project" value="UniProtKB-SubCell"/>
</dbReference>
<evidence type="ECO:0000313" key="11">
    <source>
        <dbReference type="EMBL" id="CCA24988.1"/>
    </source>
</evidence>
<accession>F0WUB0</accession>
<feature type="domain" description="Tyrosine-protein kinase ephrin type A/B receptor-like" evidence="10">
    <location>
        <begin position="416"/>
        <end position="446"/>
    </location>
</feature>
<comment type="subcellular location">
    <subcellularLocation>
        <location evidence="1">Cell membrane</location>
    </subcellularLocation>
    <subcellularLocation>
        <location evidence="9">Endomembrane system</location>
        <topology evidence="9">Single-pass membrane protein</topology>
    </subcellularLocation>
</comment>
<dbReference type="PANTHER" id="PTHR48052">
    <property type="entry name" value="UNNAMED PRODUCT"/>
    <property type="match status" value="1"/>
</dbReference>
<dbReference type="Pfam" id="PF13855">
    <property type="entry name" value="LRR_8"/>
    <property type="match status" value="1"/>
</dbReference>
<reference evidence="11" key="2">
    <citation type="submission" date="2011-02" db="EMBL/GenBank/DDBJ databases">
        <authorList>
            <person name="MacLean D."/>
        </authorList>
    </citation>
    <scope>NUCLEOTIDE SEQUENCE</scope>
</reference>
<dbReference type="InterPro" id="IPR011641">
    <property type="entry name" value="Tyr-kin_ephrin_A/B_rcpt-like"/>
</dbReference>